<dbReference type="NCBIfam" id="TIGR01469">
    <property type="entry name" value="cobA_cysG_Cterm"/>
    <property type="match status" value="1"/>
</dbReference>
<keyword evidence="3" id="KW-0169">Cobalamin biosynthesis</keyword>
<comment type="pathway">
    <text evidence="8">Porphyrin-containing compound metabolism; siroheme biosynthesis; precorrin-2 from uroporphyrinogen III: step 1/1.</text>
</comment>
<dbReference type="EMBL" id="JACIDU010000012">
    <property type="protein sequence ID" value="MBB4104493.1"/>
    <property type="molecule type" value="Genomic_DNA"/>
</dbReference>
<proteinExistence type="inferred from homology"/>
<sequence>MTLFDTLSTLETGWPEFQPGHVWLAGAGPGDPRHLTLEVLSALAQADVVVFDALVNEAVLLLCPRAEHIYAGKRGGKPSAAQADICATLILEARKGKRVLRLKGGDPFLFGRGGEEALALTAEHIPFRVLPGLTSAFAALATAHIPVTMRGLSRAVTFATGHAADEPDDLDWAALARTGEPIIVYMGMKNLEKIIAKLMQAGLSGETPAAIIMAATTAQERIMTAPLHELAAEARRQGFAAPALIVIGSIVTMRARLSGGTAA</sequence>
<evidence type="ECO:0000256" key="4">
    <source>
        <dbReference type="ARBA" id="ARBA00022603"/>
    </source>
</evidence>
<dbReference type="InterPro" id="IPR035996">
    <property type="entry name" value="4pyrrol_Methylase_sf"/>
</dbReference>
<dbReference type="UniPathway" id="UPA00262">
    <property type="reaction ID" value="UER00211"/>
</dbReference>
<comment type="caution">
    <text evidence="12">The sequence shown here is derived from an EMBL/GenBank/DDBJ whole genome shotgun (WGS) entry which is preliminary data.</text>
</comment>
<evidence type="ECO:0000313" key="12">
    <source>
        <dbReference type="EMBL" id="MBB4104493.1"/>
    </source>
</evidence>
<dbReference type="GO" id="GO:0032259">
    <property type="term" value="P:methylation"/>
    <property type="evidence" value="ECO:0007669"/>
    <property type="project" value="UniProtKB-KW"/>
</dbReference>
<dbReference type="NCBIfam" id="NF004790">
    <property type="entry name" value="PRK06136.1"/>
    <property type="match status" value="1"/>
</dbReference>
<dbReference type="PANTHER" id="PTHR45790">
    <property type="entry name" value="SIROHEME SYNTHASE-RELATED"/>
    <property type="match status" value="1"/>
</dbReference>
<evidence type="ECO:0000259" key="11">
    <source>
        <dbReference type="Pfam" id="PF00590"/>
    </source>
</evidence>
<keyword evidence="7" id="KW-0627">Porphyrin biosynthesis</keyword>
<accession>A0A7W6K3G0</accession>
<evidence type="ECO:0000256" key="6">
    <source>
        <dbReference type="ARBA" id="ARBA00022691"/>
    </source>
</evidence>
<evidence type="ECO:0000256" key="10">
    <source>
        <dbReference type="RuleBase" id="RU003960"/>
    </source>
</evidence>
<evidence type="ECO:0000256" key="8">
    <source>
        <dbReference type="ARBA" id="ARBA00025705"/>
    </source>
</evidence>
<keyword evidence="5 10" id="KW-0808">Transferase</keyword>
<evidence type="ECO:0000256" key="7">
    <source>
        <dbReference type="ARBA" id="ARBA00023244"/>
    </source>
</evidence>
<name>A0A7W6K3G0_9HYPH</name>
<dbReference type="FunFam" id="3.30.950.10:FF:000001">
    <property type="entry name" value="Siroheme synthase"/>
    <property type="match status" value="1"/>
</dbReference>
<dbReference type="CDD" id="cd11642">
    <property type="entry name" value="SUMT"/>
    <property type="match status" value="1"/>
</dbReference>
<dbReference type="InterPro" id="IPR000878">
    <property type="entry name" value="4pyrrol_Mease"/>
</dbReference>
<dbReference type="Pfam" id="PF00590">
    <property type="entry name" value="TP_methylase"/>
    <property type="match status" value="1"/>
</dbReference>
<evidence type="ECO:0000256" key="5">
    <source>
        <dbReference type="ARBA" id="ARBA00022679"/>
    </source>
</evidence>
<dbReference type="PANTHER" id="PTHR45790:SF3">
    <property type="entry name" value="S-ADENOSYL-L-METHIONINE-DEPENDENT UROPORPHYRINOGEN III METHYLTRANSFERASE, CHLOROPLASTIC"/>
    <property type="match status" value="1"/>
</dbReference>
<dbReference type="RefSeq" id="WP_183793574.1">
    <property type="nucleotide sequence ID" value="NZ_JACIDU010000012.1"/>
</dbReference>
<evidence type="ECO:0000256" key="1">
    <source>
        <dbReference type="ARBA" id="ARBA00005879"/>
    </source>
</evidence>
<feature type="domain" description="Tetrapyrrole methylase" evidence="11">
    <location>
        <begin position="22"/>
        <end position="231"/>
    </location>
</feature>
<evidence type="ECO:0000313" key="13">
    <source>
        <dbReference type="Proteomes" id="UP000584824"/>
    </source>
</evidence>
<keyword evidence="6" id="KW-0949">S-adenosyl-L-methionine</keyword>
<dbReference type="GO" id="GO:0019354">
    <property type="term" value="P:siroheme biosynthetic process"/>
    <property type="evidence" value="ECO:0007669"/>
    <property type="project" value="UniProtKB-UniPathway"/>
</dbReference>
<evidence type="ECO:0000256" key="9">
    <source>
        <dbReference type="ARBA" id="ARBA00060548"/>
    </source>
</evidence>
<gene>
    <name evidence="12" type="ORF">GGQ66_003070</name>
</gene>
<dbReference type="PROSITE" id="PS00840">
    <property type="entry name" value="SUMT_2"/>
    <property type="match status" value="1"/>
</dbReference>
<dbReference type="SUPFAM" id="SSF53790">
    <property type="entry name" value="Tetrapyrrole methylase"/>
    <property type="match status" value="1"/>
</dbReference>
<dbReference type="AlphaFoldDB" id="A0A7W6K3G0"/>
<dbReference type="GO" id="GO:0004851">
    <property type="term" value="F:uroporphyrin-III C-methyltransferase activity"/>
    <property type="evidence" value="ECO:0007669"/>
    <property type="project" value="UniProtKB-EC"/>
</dbReference>
<comment type="pathway">
    <text evidence="9">Cofactor biosynthesis; adenosylcobalamin biosynthesis; precorrin-2 from uroporphyrinogen III: step 1/1.</text>
</comment>
<organism evidence="12 13">
    <name type="scientific">Allorhizobium borbori</name>
    <dbReference type="NCBI Taxonomy" id="485907"/>
    <lineage>
        <taxon>Bacteria</taxon>
        <taxon>Pseudomonadati</taxon>
        <taxon>Pseudomonadota</taxon>
        <taxon>Alphaproteobacteria</taxon>
        <taxon>Hyphomicrobiales</taxon>
        <taxon>Rhizobiaceae</taxon>
        <taxon>Rhizobium/Agrobacterium group</taxon>
        <taxon>Allorhizobium</taxon>
    </lineage>
</organism>
<protein>
    <recommendedName>
        <fullName evidence="2">uroporphyrinogen-III C-methyltransferase</fullName>
        <ecNumber evidence="2">2.1.1.107</ecNumber>
    </recommendedName>
</protein>
<dbReference type="InterPro" id="IPR006366">
    <property type="entry name" value="CobA/CysG_C"/>
</dbReference>
<dbReference type="InterPro" id="IPR014776">
    <property type="entry name" value="4pyrrole_Mease_sub2"/>
</dbReference>
<dbReference type="InterPro" id="IPR050161">
    <property type="entry name" value="Siro_Cobalamin_biosynth"/>
</dbReference>
<dbReference type="EC" id="2.1.1.107" evidence="2"/>
<keyword evidence="13" id="KW-1185">Reference proteome</keyword>
<keyword evidence="4 10" id="KW-0489">Methyltransferase</keyword>
<comment type="similarity">
    <text evidence="1 10">Belongs to the precorrin methyltransferase family.</text>
</comment>
<dbReference type="InterPro" id="IPR014777">
    <property type="entry name" value="4pyrrole_Mease_sub1"/>
</dbReference>
<dbReference type="Proteomes" id="UP000584824">
    <property type="component" value="Unassembled WGS sequence"/>
</dbReference>
<dbReference type="Gene3D" id="3.40.1010.10">
    <property type="entry name" value="Cobalt-precorrin-4 Transmethylase, Domain 1"/>
    <property type="match status" value="1"/>
</dbReference>
<dbReference type="Gene3D" id="3.30.950.10">
    <property type="entry name" value="Methyltransferase, Cobalt-precorrin-4 Transmethylase, Domain 2"/>
    <property type="match status" value="1"/>
</dbReference>
<evidence type="ECO:0000256" key="3">
    <source>
        <dbReference type="ARBA" id="ARBA00022573"/>
    </source>
</evidence>
<evidence type="ECO:0000256" key="2">
    <source>
        <dbReference type="ARBA" id="ARBA00012162"/>
    </source>
</evidence>
<dbReference type="GO" id="GO:0009236">
    <property type="term" value="P:cobalamin biosynthetic process"/>
    <property type="evidence" value="ECO:0007669"/>
    <property type="project" value="UniProtKB-KW"/>
</dbReference>
<dbReference type="FunFam" id="3.40.1010.10:FF:000001">
    <property type="entry name" value="Siroheme synthase"/>
    <property type="match status" value="1"/>
</dbReference>
<dbReference type="InterPro" id="IPR003043">
    <property type="entry name" value="Uropor_MeTrfase_CS"/>
</dbReference>
<reference evidence="12 13" key="1">
    <citation type="submission" date="2020-08" db="EMBL/GenBank/DDBJ databases">
        <title>Genomic Encyclopedia of Type Strains, Phase IV (KMG-IV): sequencing the most valuable type-strain genomes for metagenomic binning, comparative biology and taxonomic classification.</title>
        <authorList>
            <person name="Goeker M."/>
        </authorList>
    </citation>
    <scope>NUCLEOTIDE SEQUENCE [LARGE SCALE GENOMIC DNA]</scope>
    <source>
        <strain evidence="12 13">DSM 26385</strain>
    </source>
</reference>